<feature type="transmembrane region" description="Helical" evidence="3">
    <location>
        <begin position="116"/>
        <end position="137"/>
    </location>
</feature>
<dbReference type="InterPro" id="IPR036514">
    <property type="entry name" value="SGNH_hydro_sf"/>
</dbReference>
<accession>R7T6D6</accession>
<evidence type="ECO:0000256" key="2">
    <source>
        <dbReference type="SAM" id="MobiDB-lite"/>
    </source>
</evidence>
<dbReference type="EMBL" id="AMQN01003346">
    <property type="status" value="NOT_ANNOTATED_CDS"/>
    <property type="molecule type" value="Genomic_DNA"/>
</dbReference>
<dbReference type="EMBL" id="AMQN01003345">
    <property type="status" value="NOT_ANNOTATED_CDS"/>
    <property type="molecule type" value="Genomic_DNA"/>
</dbReference>
<dbReference type="PANTHER" id="PTHR22901">
    <property type="entry name" value="SIALATE O-ACETYLESTERASE"/>
    <property type="match status" value="1"/>
</dbReference>
<evidence type="ECO:0000313" key="5">
    <source>
        <dbReference type="EMBL" id="ELT89020.1"/>
    </source>
</evidence>
<dbReference type="HOGENOM" id="CLU_415187_0_0_1"/>
<keyword evidence="3" id="KW-0812">Transmembrane</keyword>
<feature type="domain" description="Sialate O-acetylesterase" evidence="4">
    <location>
        <begin position="327"/>
        <end position="492"/>
    </location>
</feature>
<protein>
    <recommendedName>
        <fullName evidence="4">Sialate O-acetylesterase domain-containing protein</fullName>
    </recommendedName>
</protein>
<dbReference type="GO" id="GO:0001681">
    <property type="term" value="F:sialate O-acetylesterase activity"/>
    <property type="evidence" value="ECO:0007669"/>
    <property type="project" value="InterPro"/>
</dbReference>
<dbReference type="Pfam" id="PF03629">
    <property type="entry name" value="SASA"/>
    <property type="match status" value="1"/>
</dbReference>
<gene>
    <name evidence="5" type="ORF">CAPTEDRAFT_219955</name>
</gene>
<dbReference type="InterPro" id="IPR005181">
    <property type="entry name" value="SASA"/>
</dbReference>
<evidence type="ECO:0000256" key="1">
    <source>
        <dbReference type="ARBA" id="ARBA00022801"/>
    </source>
</evidence>
<sequence>MPKPKSSVQDETPSQEDSATSKRSQSSPKKVTNEAKAAVTPDQVEVIENSYLDEDEKTGENGDIAAEKEPLRPSEERPSTSAAADTLVGDEEDAISKDDLDSDDVAIRKKGWDVRCVIIGLLVLILMVGGATAAILVHRFKGKTTYDFRYAMYYGNHMVLQRAPNRASVWGYGPVLDDNTTVRLTVLGEGYEKEYSTVVRNTLSGQTWKVVLDEMTAAGPFKLTAELVGHEGHVVSIDDVLFGDVWVCAGEENMRDSLDKLDNAAEEIQSADQFPSIRIFSVFPAKSDRLWYDLRGIEIEWSLPSNVSLAGTHQLFSPRFSSLCWLYGRQLHQKLGHPVGLIVSAYEDSMLQDWASSTVAKTCKVPFSYNTARIWNAMVNPLLDLSIYGLILYQGETDAKEMSLNYNCTLVEMLKEWRTEMYARTLAATDPHFPVGIVQLAPNRPGNHLTFGFTGIRWKQTANYGFAPNAHLKNTFLAVTLDLPGGNETHFEMRTPHKQVIADRLILGALAVGYNRSTVQHQGPFPVRYQVKKRDTSFVLYFANQDIDVRTDAGFEVCCSENKTLNCPPSSIEATFAPGRKWESASIKGQSSRSITLDLRHCPSNKHIVGLRYAWRETPCRLKQCAVYGSSSGLPMPPYIQKDLTDDGKIHDLSAKQVNIL</sequence>
<dbReference type="PANTHER" id="PTHR22901:SF0">
    <property type="entry name" value="SIALATE O-ACETYLESTERASE"/>
    <property type="match status" value="1"/>
</dbReference>
<organism evidence="5">
    <name type="scientific">Capitella teleta</name>
    <name type="common">Polychaete worm</name>
    <dbReference type="NCBI Taxonomy" id="283909"/>
    <lineage>
        <taxon>Eukaryota</taxon>
        <taxon>Metazoa</taxon>
        <taxon>Spiralia</taxon>
        <taxon>Lophotrochozoa</taxon>
        <taxon>Annelida</taxon>
        <taxon>Polychaeta</taxon>
        <taxon>Sedentaria</taxon>
        <taxon>Scolecida</taxon>
        <taxon>Capitellidae</taxon>
        <taxon>Capitella</taxon>
    </lineage>
</organism>
<dbReference type="SUPFAM" id="SSF52266">
    <property type="entry name" value="SGNH hydrolase"/>
    <property type="match status" value="1"/>
</dbReference>
<feature type="region of interest" description="Disordered" evidence="2">
    <location>
        <begin position="1"/>
        <end position="90"/>
    </location>
</feature>
<keyword evidence="3" id="KW-1133">Transmembrane helix</keyword>
<keyword evidence="3" id="KW-0472">Membrane</keyword>
<dbReference type="AlphaFoldDB" id="R7T6D6"/>
<feature type="compositionally biased region" description="Basic and acidic residues" evidence="2">
    <location>
        <begin position="65"/>
        <end position="78"/>
    </location>
</feature>
<feature type="compositionally biased region" description="Polar residues" evidence="2">
    <location>
        <begin position="1"/>
        <end position="30"/>
    </location>
</feature>
<reference evidence="7" key="1">
    <citation type="submission" date="2012-12" db="EMBL/GenBank/DDBJ databases">
        <authorList>
            <person name="Hellsten U."/>
            <person name="Grimwood J."/>
            <person name="Chapman J.A."/>
            <person name="Shapiro H."/>
            <person name="Aerts A."/>
            <person name="Otillar R.P."/>
            <person name="Terry A.Y."/>
            <person name="Boore J.L."/>
            <person name="Simakov O."/>
            <person name="Marletaz F."/>
            <person name="Cho S.-J."/>
            <person name="Edsinger-Gonzales E."/>
            <person name="Havlak P."/>
            <person name="Kuo D.-H."/>
            <person name="Larsson T."/>
            <person name="Lv J."/>
            <person name="Arendt D."/>
            <person name="Savage R."/>
            <person name="Osoegawa K."/>
            <person name="de Jong P."/>
            <person name="Lindberg D.R."/>
            <person name="Seaver E.C."/>
            <person name="Weisblat D.A."/>
            <person name="Putnam N.H."/>
            <person name="Grigoriev I.V."/>
            <person name="Rokhsar D.S."/>
        </authorList>
    </citation>
    <scope>NUCLEOTIDE SEQUENCE</scope>
    <source>
        <strain evidence="7">I ESC-2004</strain>
    </source>
</reference>
<dbReference type="GO" id="GO:0005975">
    <property type="term" value="P:carbohydrate metabolic process"/>
    <property type="evidence" value="ECO:0007669"/>
    <property type="project" value="TreeGrafter"/>
</dbReference>
<proteinExistence type="predicted"/>
<evidence type="ECO:0000259" key="4">
    <source>
        <dbReference type="Pfam" id="PF03629"/>
    </source>
</evidence>
<dbReference type="InterPro" id="IPR039329">
    <property type="entry name" value="SIAE"/>
</dbReference>
<evidence type="ECO:0000256" key="3">
    <source>
        <dbReference type="SAM" id="Phobius"/>
    </source>
</evidence>
<dbReference type="EnsemblMetazoa" id="CapteT219955">
    <property type="protein sequence ID" value="CapteP219955"/>
    <property type="gene ID" value="CapteG219955"/>
</dbReference>
<name>R7T6D6_CAPTE</name>
<dbReference type="Proteomes" id="UP000014760">
    <property type="component" value="Unassembled WGS sequence"/>
</dbReference>
<dbReference type="OMA" id="VWICAGD"/>
<dbReference type="EMBL" id="KB311578">
    <property type="protein sequence ID" value="ELT89020.1"/>
    <property type="molecule type" value="Genomic_DNA"/>
</dbReference>
<dbReference type="Gene3D" id="3.40.50.1110">
    <property type="entry name" value="SGNH hydrolase"/>
    <property type="match status" value="1"/>
</dbReference>
<keyword evidence="1" id="KW-0378">Hydrolase</keyword>
<evidence type="ECO:0000313" key="7">
    <source>
        <dbReference type="Proteomes" id="UP000014760"/>
    </source>
</evidence>
<reference evidence="6" key="3">
    <citation type="submission" date="2015-06" db="UniProtKB">
        <authorList>
            <consortium name="EnsemblMetazoa"/>
        </authorList>
    </citation>
    <scope>IDENTIFICATION</scope>
</reference>
<reference evidence="5 7" key="2">
    <citation type="journal article" date="2013" name="Nature">
        <title>Insights into bilaterian evolution from three spiralian genomes.</title>
        <authorList>
            <person name="Simakov O."/>
            <person name="Marletaz F."/>
            <person name="Cho S.J."/>
            <person name="Edsinger-Gonzales E."/>
            <person name="Havlak P."/>
            <person name="Hellsten U."/>
            <person name="Kuo D.H."/>
            <person name="Larsson T."/>
            <person name="Lv J."/>
            <person name="Arendt D."/>
            <person name="Savage R."/>
            <person name="Osoegawa K."/>
            <person name="de Jong P."/>
            <person name="Grimwood J."/>
            <person name="Chapman J.A."/>
            <person name="Shapiro H."/>
            <person name="Aerts A."/>
            <person name="Otillar R.P."/>
            <person name="Terry A.Y."/>
            <person name="Boore J.L."/>
            <person name="Grigoriev I.V."/>
            <person name="Lindberg D.R."/>
            <person name="Seaver E.C."/>
            <person name="Weisblat D.A."/>
            <person name="Putnam N.H."/>
            <person name="Rokhsar D.S."/>
        </authorList>
    </citation>
    <scope>NUCLEOTIDE SEQUENCE</scope>
    <source>
        <strain evidence="5 7">I ESC-2004</strain>
    </source>
</reference>
<evidence type="ECO:0000313" key="6">
    <source>
        <dbReference type="EnsemblMetazoa" id="CapteP219955"/>
    </source>
</evidence>
<dbReference type="OrthoDB" id="42638at2759"/>
<keyword evidence="7" id="KW-1185">Reference proteome</keyword>